<dbReference type="GO" id="GO:0016747">
    <property type="term" value="F:acyltransferase activity, transferring groups other than amino-acyl groups"/>
    <property type="evidence" value="ECO:0007669"/>
    <property type="project" value="InterPro"/>
</dbReference>
<evidence type="ECO:0000313" key="2">
    <source>
        <dbReference type="EMBL" id="SMX49084.1"/>
    </source>
</evidence>
<evidence type="ECO:0000259" key="1">
    <source>
        <dbReference type="PROSITE" id="PS51186"/>
    </source>
</evidence>
<reference evidence="2 3" key="1">
    <citation type="submission" date="2017-05" db="EMBL/GenBank/DDBJ databases">
        <authorList>
            <person name="Song R."/>
            <person name="Chenine A.L."/>
            <person name="Ruprecht R.M."/>
        </authorList>
    </citation>
    <scope>NUCLEOTIDE SEQUENCE [LARGE SCALE GENOMIC DNA]</scope>
    <source>
        <strain evidence="2 3">CECT 8898</strain>
    </source>
</reference>
<proteinExistence type="predicted"/>
<name>A0A238L1X3_9RHOB</name>
<dbReference type="AlphaFoldDB" id="A0A238L1X3"/>
<organism evidence="2 3">
    <name type="scientific">Maliponia aquimaris</name>
    <dbReference type="NCBI Taxonomy" id="1673631"/>
    <lineage>
        <taxon>Bacteria</taxon>
        <taxon>Pseudomonadati</taxon>
        <taxon>Pseudomonadota</taxon>
        <taxon>Alphaproteobacteria</taxon>
        <taxon>Rhodobacterales</taxon>
        <taxon>Paracoccaceae</taxon>
        <taxon>Maliponia</taxon>
    </lineage>
</organism>
<evidence type="ECO:0000313" key="3">
    <source>
        <dbReference type="Proteomes" id="UP000207598"/>
    </source>
</evidence>
<feature type="domain" description="N-acetyltransferase" evidence="1">
    <location>
        <begin position="3"/>
        <end position="143"/>
    </location>
</feature>
<keyword evidence="2" id="KW-0808">Transferase</keyword>
<dbReference type="RefSeq" id="WP_094022932.1">
    <property type="nucleotide sequence ID" value="NZ_FXYF01000015.1"/>
</dbReference>
<gene>
    <name evidence="2" type="ORF">MAA8898_04180</name>
</gene>
<accession>A0A238L1X3</accession>
<sequence length="147" mass="16773">MTPPIRRATPDDLPACTRIVCDWERETPYMPGHATEDRVLPMMQEVFDAREIWVVGDPVEGYMSIDPAERKIGAIYLTRRGKGIGRALMDLAKQGRNFLWLTVFVPNIRAQAFYLREGFAVVDRLPPPSIGEPEMLRMEWRRAGGEA</sequence>
<protein>
    <submittedName>
        <fullName evidence="2">Putative acetyltransferase</fullName>
    </submittedName>
</protein>
<dbReference type="InterPro" id="IPR016181">
    <property type="entry name" value="Acyl_CoA_acyltransferase"/>
</dbReference>
<dbReference type="CDD" id="cd04301">
    <property type="entry name" value="NAT_SF"/>
    <property type="match status" value="1"/>
</dbReference>
<dbReference type="InterPro" id="IPR000182">
    <property type="entry name" value="GNAT_dom"/>
</dbReference>
<dbReference type="SUPFAM" id="SSF55729">
    <property type="entry name" value="Acyl-CoA N-acyltransferases (Nat)"/>
    <property type="match status" value="1"/>
</dbReference>
<dbReference type="Gene3D" id="3.40.630.30">
    <property type="match status" value="1"/>
</dbReference>
<dbReference type="PROSITE" id="PS51186">
    <property type="entry name" value="GNAT"/>
    <property type="match status" value="1"/>
</dbReference>
<keyword evidence="3" id="KW-1185">Reference proteome</keyword>
<dbReference type="OrthoDB" id="9797417at2"/>
<dbReference type="Pfam" id="PF13508">
    <property type="entry name" value="Acetyltransf_7"/>
    <property type="match status" value="1"/>
</dbReference>
<dbReference type="EMBL" id="FXYF01000015">
    <property type="protein sequence ID" value="SMX49084.1"/>
    <property type="molecule type" value="Genomic_DNA"/>
</dbReference>
<dbReference type="Proteomes" id="UP000207598">
    <property type="component" value="Unassembled WGS sequence"/>
</dbReference>